<comment type="caution">
    <text evidence="1">The sequence shown here is derived from an EMBL/GenBank/DDBJ whole genome shotgun (WGS) entry which is preliminary data.</text>
</comment>
<evidence type="ECO:0000313" key="1">
    <source>
        <dbReference type="EMBL" id="MDP9612897.1"/>
    </source>
</evidence>
<organism evidence="1 2">
    <name type="scientific">Streptomyces demainii</name>
    <dbReference type="NCBI Taxonomy" id="588122"/>
    <lineage>
        <taxon>Bacteria</taxon>
        <taxon>Bacillati</taxon>
        <taxon>Actinomycetota</taxon>
        <taxon>Actinomycetes</taxon>
        <taxon>Kitasatosporales</taxon>
        <taxon>Streptomycetaceae</taxon>
        <taxon>Streptomyces</taxon>
    </lineage>
</organism>
<accession>A0ABT9KWU9</accession>
<proteinExistence type="predicted"/>
<dbReference type="Proteomes" id="UP001234880">
    <property type="component" value="Unassembled WGS sequence"/>
</dbReference>
<evidence type="ECO:0008006" key="3">
    <source>
        <dbReference type="Google" id="ProtNLM"/>
    </source>
</evidence>
<evidence type="ECO:0000313" key="2">
    <source>
        <dbReference type="Proteomes" id="UP001234880"/>
    </source>
</evidence>
<gene>
    <name evidence="1" type="ORF">JOF35_005174</name>
</gene>
<name>A0ABT9KWU9_9ACTN</name>
<sequence length="67" mass="7230">MDVHHAIDAEEDANDTALPLLPTYIERDHDALLHRAASQAEGGRSALMTLIGGSSTGKTRACWETLQ</sequence>
<dbReference type="EMBL" id="JAURUE010000001">
    <property type="protein sequence ID" value="MDP9612897.1"/>
    <property type="molecule type" value="Genomic_DNA"/>
</dbReference>
<protein>
    <recommendedName>
        <fullName evidence="3">ATP-binding protein</fullName>
    </recommendedName>
</protein>
<keyword evidence="2" id="KW-1185">Reference proteome</keyword>
<reference evidence="1 2" key="1">
    <citation type="submission" date="2023-07" db="EMBL/GenBank/DDBJ databases">
        <title>Sequencing the genomes of 1000 actinobacteria strains.</title>
        <authorList>
            <person name="Klenk H.-P."/>
        </authorList>
    </citation>
    <scope>NUCLEOTIDE SEQUENCE [LARGE SCALE GENOMIC DNA]</scope>
    <source>
        <strain evidence="1 2">DSM 41600</strain>
    </source>
</reference>